<protein>
    <submittedName>
        <fullName evidence="2">Addiction module killer protein</fullName>
    </submittedName>
</protein>
<dbReference type="InterPro" id="IPR001849">
    <property type="entry name" value="PH_domain"/>
</dbReference>
<dbReference type="AlphaFoldDB" id="A0A1Y0EMB1"/>
<dbReference type="RefSeq" id="WP_087279871.1">
    <property type="nucleotide sequence ID" value="NZ_CP021455.1"/>
</dbReference>
<dbReference type="EMBL" id="CP021455">
    <property type="protein sequence ID" value="ARU04726.1"/>
    <property type="molecule type" value="Genomic_DNA"/>
</dbReference>
<dbReference type="KEGG" id="cser:CCO03_08600"/>
<dbReference type="PROSITE" id="PS50003">
    <property type="entry name" value="PH_DOMAIN"/>
    <property type="match status" value="1"/>
</dbReference>
<gene>
    <name evidence="2" type="ORF">CCO03_08600</name>
</gene>
<accession>A0A1Y0EMB1</accession>
<name>A0A1Y0EMB1_9BURK</name>
<feature type="domain" description="PH" evidence="1">
    <location>
        <begin position="1"/>
        <end position="21"/>
    </location>
</feature>
<dbReference type="PIRSF" id="PIRSF028744">
    <property type="entry name" value="Addict_mod_HI1419"/>
    <property type="match status" value="1"/>
</dbReference>
<reference evidence="2 3" key="1">
    <citation type="submission" date="2017-05" db="EMBL/GenBank/DDBJ databases">
        <authorList>
            <person name="Song R."/>
            <person name="Chenine A.L."/>
            <person name="Ruprecht R.M."/>
        </authorList>
    </citation>
    <scope>NUCLEOTIDE SEQUENCE [LARGE SCALE GENOMIC DNA]</scope>
    <source>
        <strain evidence="2 3">DSM 26136</strain>
    </source>
</reference>
<dbReference type="PANTHER" id="PTHR41791:SF1">
    <property type="entry name" value="SSL7039 PROTEIN"/>
    <property type="match status" value="1"/>
</dbReference>
<evidence type="ECO:0000313" key="2">
    <source>
        <dbReference type="EMBL" id="ARU04726.1"/>
    </source>
</evidence>
<organism evidence="2 3">
    <name type="scientific">Comamonas serinivorans</name>
    <dbReference type="NCBI Taxonomy" id="1082851"/>
    <lineage>
        <taxon>Bacteria</taxon>
        <taxon>Pseudomonadati</taxon>
        <taxon>Pseudomonadota</taxon>
        <taxon>Betaproteobacteria</taxon>
        <taxon>Burkholderiales</taxon>
        <taxon>Comamonadaceae</taxon>
        <taxon>Comamonas</taxon>
    </lineage>
</organism>
<dbReference type="InterPro" id="IPR014056">
    <property type="entry name" value="TypeIITA-like_toxin_pred"/>
</dbReference>
<evidence type="ECO:0000259" key="1">
    <source>
        <dbReference type="PROSITE" id="PS50003"/>
    </source>
</evidence>
<sequence length="100" mass="11554">MVVEQTEEFKRWLQSIKDVPTKARLLARLRKVTLGSLGDHKRLSEDVWELREYFGPGWRMYYTEKDGRIILMLGGGDKKSQSKDIAAAEQLAKELKDGQD</sequence>
<dbReference type="OrthoDB" id="9800258at2"/>
<keyword evidence="3" id="KW-1185">Reference proteome</keyword>
<proteinExistence type="predicted"/>
<dbReference type="Proteomes" id="UP000196138">
    <property type="component" value="Chromosome"/>
</dbReference>
<dbReference type="PANTHER" id="PTHR41791">
    <property type="entry name" value="SSL7039 PROTEIN"/>
    <property type="match status" value="1"/>
</dbReference>
<dbReference type="InterPro" id="IPR009241">
    <property type="entry name" value="HigB-like"/>
</dbReference>
<dbReference type="NCBIfam" id="TIGR02683">
    <property type="entry name" value="upstrm_HI1419"/>
    <property type="match status" value="1"/>
</dbReference>
<evidence type="ECO:0000313" key="3">
    <source>
        <dbReference type="Proteomes" id="UP000196138"/>
    </source>
</evidence>
<dbReference type="Pfam" id="PF05973">
    <property type="entry name" value="Gp49"/>
    <property type="match status" value="1"/>
</dbReference>